<gene>
    <name evidence="2" type="ORF">AEth_00011</name>
</gene>
<dbReference type="Proteomes" id="UP000291831">
    <property type="component" value="Unassembled WGS sequence"/>
</dbReference>
<dbReference type="AlphaFoldDB" id="A0A8B3SAW4"/>
<name>A0A8B3SAW4_9EURY</name>
<keyword evidence="1" id="KW-1133">Transmembrane helix</keyword>
<proteinExistence type="predicted"/>
<dbReference type="PROSITE" id="PS51257">
    <property type="entry name" value="PROKAR_LIPOPROTEIN"/>
    <property type="match status" value="1"/>
</dbReference>
<accession>A0A8B3SAW4</accession>
<feature type="transmembrane region" description="Helical" evidence="1">
    <location>
        <begin position="292"/>
        <end position="311"/>
    </location>
</feature>
<dbReference type="EMBL" id="RPGO01000001">
    <property type="protein sequence ID" value="RZB33218.1"/>
    <property type="molecule type" value="Genomic_DNA"/>
</dbReference>
<keyword evidence="1" id="KW-0812">Transmembrane</keyword>
<feature type="transmembrane region" description="Helical" evidence="1">
    <location>
        <begin position="248"/>
        <end position="272"/>
    </location>
</feature>
<comment type="caution">
    <text evidence="2">The sequence shown here is derived from an EMBL/GenBank/DDBJ whole genome shotgun (WGS) entry which is preliminary data.</text>
</comment>
<evidence type="ECO:0000313" key="3">
    <source>
        <dbReference type="Proteomes" id="UP000291831"/>
    </source>
</evidence>
<reference evidence="3" key="1">
    <citation type="submission" date="2019-01" db="EMBL/GenBank/DDBJ databases">
        <title>Anaerobic oxidation of ethane by archaea from a marine hydrocarbon seep.</title>
        <authorList>
            <person name="Musat F."/>
        </authorList>
    </citation>
    <scope>NUCLEOTIDE SEQUENCE [LARGE SCALE GENOMIC DNA]</scope>
</reference>
<evidence type="ECO:0000256" key="1">
    <source>
        <dbReference type="SAM" id="Phobius"/>
    </source>
</evidence>
<protein>
    <submittedName>
        <fullName evidence="2">Uncharacterized protein</fullName>
    </submittedName>
</protein>
<sequence length="316" mass="35490">MTADKLKKFVETDATTGVVAILLLVLVFISCPVISANDDIDLTEIRENLAALTDDIEHLKFDMVAFDGLADLQEDQWFEQAKIEMSSAITNLENGEKHFNEVLNSLKKIDENDVKNNLKLADGYITCGFQDVRDANSFLSNSLNDFGANQFSGATVEHLNWSRAQSMREIRKSEARIDGVRWAAWLPFMSSRIEQGEKRLGYSRSALEQARSQNPEYSLGCAYAHLAQREAKMAREGIPDVASVMKSIGIFSVFVVLLVIAGLVLRDALGYAWNDIRWKRGWRRASSAVRKVVFVLSIVIVITFLIWKCIFSKIGV</sequence>
<evidence type="ECO:0000313" key="2">
    <source>
        <dbReference type="EMBL" id="RZB33218.1"/>
    </source>
</evidence>
<keyword evidence="1" id="KW-0472">Membrane</keyword>
<organism evidence="2 3">
    <name type="scientific">Candidatus Argoarchaeum ethanivorans</name>
    <dbReference type="NCBI Taxonomy" id="2608793"/>
    <lineage>
        <taxon>Archaea</taxon>
        <taxon>Methanobacteriati</taxon>
        <taxon>Methanobacteriota</taxon>
        <taxon>Stenosarchaea group</taxon>
        <taxon>Methanomicrobia</taxon>
        <taxon>Methanosarcinales</taxon>
        <taxon>Methanosarcinales incertae sedis</taxon>
        <taxon>GOM Arc I cluster</taxon>
        <taxon>Candidatus Argoarchaeum</taxon>
    </lineage>
</organism>
<feature type="transmembrane region" description="Helical" evidence="1">
    <location>
        <begin position="14"/>
        <end position="36"/>
    </location>
</feature>